<dbReference type="SUPFAM" id="SSF55486">
    <property type="entry name" value="Metalloproteases ('zincins'), catalytic domain"/>
    <property type="match status" value="1"/>
</dbReference>
<dbReference type="InterPro" id="IPR018497">
    <property type="entry name" value="Peptidase_M13_C"/>
</dbReference>
<feature type="compositionally biased region" description="Polar residues" evidence="8">
    <location>
        <begin position="1"/>
        <end position="17"/>
    </location>
</feature>
<evidence type="ECO:0000259" key="9">
    <source>
        <dbReference type="Pfam" id="PF01431"/>
    </source>
</evidence>
<dbReference type="InterPro" id="IPR024079">
    <property type="entry name" value="MetalloPept_cat_dom_sf"/>
</dbReference>
<evidence type="ECO:0000256" key="5">
    <source>
        <dbReference type="ARBA" id="ARBA00022801"/>
    </source>
</evidence>
<protein>
    <submittedName>
        <fullName evidence="12">Peptidase_M13 domain-containing protein</fullName>
    </submittedName>
</protein>
<dbReference type="STRING" id="451379.A0A0N5AI18"/>
<keyword evidence="5" id="KW-0378">Hydrolase</keyword>
<dbReference type="GO" id="GO:0005886">
    <property type="term" value="C:plasma membrane"/>
    <property type="evidence" value="ECO:0007669"/>
    <property type="project" value="TreeGrafter"/>
</dbReference>
<evidence type="ECO:0000256" key="7">
    <source>
        <dbReference type="ARBA" id="ARBA00023049"/>
    </source>
</evidence>
<proteinExistence type="inferred from homology"/>
<dbReference type="Pfam" id="PF01431">
    <property type="entry name" value="Peptidase_M13"/>
    <property type="match status" value="1"/>
</dbReference>
<keyword evidence="4" id="KW-0479">Metal-binding</keyword>
<sequence length="693" mass="81177">MGTKPNHWSTWPTNLTAATPRPKLSAKRREALRQAANIFRSNVNFAADPCENFYRYTCGSRKSDQTVWDDIFSQNFRRFADNIEHSYYGKRSLSSLWKMKTFYKKCTMFYSNINDRFRSSVEIVRIVNEFATQSGLQMTMFNDYRYHQTLTSSAFAYAIGYLSSIGVDTLLTPLVYADWMNPARYKLYIDQPTLFWPRSSYIEPSARKSVVSDGTLNQHITSFLYFEKTLAQFYMADEADRRNYSRLYNPFYRSYNQFFINVHSYFNGLSINNKELKQYLQQLYGDFIIMEPELLARLSRDLFKLFDSSLLINYLFFRLIASRAMYLPHNNFGNPRENCARKTLTFMKYANARVFSNSITPNERKRKKLERMVKKLSVRVVANYYKMLRRSLRRNPMAIERVTQKIGNLALNIGVPPISTNDYKLEIYYNKLQIHENDSFIQMLETLQSFNIRTKFHKLTGYVAVDRKLHCGEPAAPNSWFDYARNSLTVPIGMFVHPFYDPRWPASINYGSLAATIGHEVSHGFDDVGRQFDENGKLNNWLEPEARRVFDKTMSCVIRKYNKMCPLQGTEFHSLCLNGRKTAAENIADIAGLIVAWNSYKELDARSKKEYLRLPGSEFDNLTHDQLFFISFAQPWCRAKPSKKTLLSEILQYQHSPPEYRVITALQNFLPFRKTFHCPIVNRRKQKSCGVWG</sequence>
<evidence type="ECO:0000313" key="12">
    <source>
        <dbReference type="WBParaSite" id="SMUV_0000404501-mRNA-1"/>
    </source>
</evidence>
<dbReference type="InterPro" id="IPR042089">
    <property type="entry name" value="Peptidase_M13_dom_2"/>
</dbReference>
<keyword evidence="7" id="KW-0482">Metalloprotease</keyword>
<dbReference type="GO" id="GO:0046872">
    <property type="term" value="F:metal ion binding"/>
    <property type="evidence" value="ECO:0007669"/>
    <property type="project" value="UniProtKB-KW"/>
</dbReference>
<evidence type="ECO:0000256" key="2">
    <source>
        <dbReference type="ARBA" id="ARBA00007357"/>
    </source>
</evidence>
<evidence type="ECO:0000256" key="1">
    <source>
        <dbReference type="ARBA" id="ARBA00001947"/>
    </source>
</evidence>
<dbReference type="PANTHER" id="PTHR11733">
    <property type="entry name" value="ZINC METALLOPROTEASE FAMILY M13 NEPRILYSIN-RELATED"/>
    <property type="match status" value="1"/>
</dbReference>
<dbReference type="Proteomes" id="UP000046393">
    <property type="component" value="Unplaced"/>
</dbReference>
<dbReference type="InterPro" id="IPR008753">
    <property type="entry name" value="Peptidase_M13_N"/>
</dbReference>
<evidence type="ECO:0000256" key="4">
    <source>
        <dbReference type="ARBA" id="ARBA00022723"/>
    </source>
</evidence>
<comment type="similarity">
    <text evidence="2">Belongs to the peptidase M13 family.</text>
</comment>
<evidence type="ECO:0000256" key="6">
    <source>
        <dbReference type="ARBA" id="ARBA00022833"/>
    </source>
</evidence>
<evidence type="ECO:0000256" key="3">
    <source>
        <dbReference type="ARBA" id="ARBA00022670"/>
    </source>
</evidence>
<dbReference type="CDD" id="cd08662">
    <property type="entry name" value="M13"/>
    <property type="match status" value="1"/>
</dbReference>
<evidence type="ECO:0000259" key="10">
    <source>
        <dbReference type="Pfam" id="PF05649"/>
    </source>
</evidence>
<comment type="cofactor">
    <cofactor evidence="1">
        <name>Zn(2+)</name>
        <dbReference type="ChEBI" id="CHEBI:29105"/>
    </cofactor>
</comment>
<organism evidence="11 12">
    <name type="scientific">Syphacia muris</name>
    <dbReference type="NCBI Taxonomy" id="451379"/>
    <lineage>
        <taxon>Eukaryota</taxon>
        <taxon>Metazoa</taxon>
        <taxon>Ecdysozoa</taxon>
        <taxon>Nematoda</taxon>
        <taxon>Chromadorea</taxon>
        <taxon>Rhabditida</taxon>
        <taxon>Spirurina</taxon>
        <taxon>Oxyuridomorpha</taxon>
        <taxon>Oxyuroidea</taxon>
        <taxon>Oxyuridae</taxon>
        <taxon>Syphacia</taxon>
    </lineage>
</organism>
<dbReference type="GO" id="GO:0016485">
    <property type="term" value="P:protein processing"/>
    <property type="evidence" value="ECO:0007669"/>
    <property type="project" value="TreeGrafter"/>
</dbReference>
<feature type="domain" description="Peptidase M13 C-terminal" evidence="9">
    <location>
        <begin position="478"/>
        <end position="680"/>
    </location>
</feature>
<reference evidence="12" key="1">
    <citation type="submission" date="2016-04" db="UniProtKB">
        <authorList>
            <consortium name="WormBaseParasite"/>
        </authorList>
    </citation>
    <scope>IDENTIFICATION</scope>
</reference>
<dbReference type="PROSITE" id="PS51885">
    <property type="entry name" value="NEPRILYSIN"/>
    <property type="match status" value="1"/>
</dbReference>
<dbReference type="PRINTS" id="PR00786">
    <property type="entry name" value="NEPRILYSIN"/>
</dbReference>
<keyword evidence="3" id="KW-0645">Protease</keyword>
<accession>A0A0N5AI18</accession>
<evidence type="ECO:0000256" key="8">
    <source>
        <dbReference type="SAM" id="MobiDB-lite"/>
    </source>
</evidence>
<dbReference type="WBParaSite" id="SMUV_0000404501-mRNA-1">
    <property type="protein sequence ID" value="SMUV_0000404501-mRNA-1"/>
    <property type="gene ID" value="SMUV_0000404501"/>
</dbReference>
<dbReference type="Pfam" id="PF05649">
    <property type="entry name" value="Peptidase_M13_N"/>
    <property type="match status" value="1"/>
</dbReference>
<feature type="domain" description="Peptidase M13 N-terminal" evidence="10">
    <location>
        <begin position="49"/>
        <end position="376"/>
    </location>
</feature>
<feature type="region of interest" description="Disordered" evidence="8">
    <location>
        <begin position="1"/>
        <end position="23"/>
    </location>
</feature>
<name>A0A0N5AI18_9BILA</name>
<evidence type="ECO:0000313" key="11">
    <source>
        <dbReference type="Proteomes" id="UP000046393"/>
    </source>
</evidence>
<dbReference type="PANTHER" id="PTHR11733:SF240">
    <property type="entry name" value="GH14155P-RELATED"/>
    <property type="match status" value="1"/>
</dbReference>
<keyword evidence="6" id="KW-0862">Zinc</keyword>
<dbReference type="Gene3D" id="1.10.1380.10">
    <property type="entry name" value="Neutral endopeptidase , domain2"/>
    <property type="match status" value="1"/>
</dbReference>
<dbReference type="GO" id="GO:0004222">
    <property type="term" value="F:metalloendopeptidase activity"/>
    <property type="evidence" value="ECO:0007669"/>
    <property type="project" value="InterPro"/>
</dbReference>
<dbReference type="Gene3D" id="3.40.390.10">
    <property type="entry name" value="Collagenase (Catalytic Domain)"/>
    <property type="match status" value="1"/>
</dbReference>
<keyword evidence="11" id="KW-1185">Reference proteome</keyword>
<dbReference type="InterPro" id="IPR000718">
    <property type="entry name" value="Peptidase_M13"/>
</dbReference>
<dbReference type="AlphaFoldDB" id="A0A0N5AI18"/>